<accession>A0A1G8DNP8</accession>
<dbReference type="STRING" id="428992.SAMN05216272_10266"/>
<sequence>MATRQSGVVKWFDAKKGYGFIKPEEGNDIYVHYGDIEGGGRQCLNEGQYVTFLAISGDKGIQAEQVQIISS</sequence>
<dbReference type="GO" id="GO:0005829">
    <property type="term" value="C:cytosol"/>
    <property type="evidence" value="ECO:0007669"/>
    <property type="project" value="UniProtKB-ARBA"/>
</dbReference>
<dbReference type="EMBL" id="FNDS01000002">
    <property type="protein sequence ID" value="SDH59242.1"/>
    <property type="molecule type" value="Genomic_DNA"/>
</dbReference>
<comment type="subcellular location">
    <subcellularLocation>
        <location evidence="1">Cytoplasm</location>
    </subcellularLocation>
</comment>
<dbReference type="InterPro" id="IPR012340">
    <property type="entry name" value="NA-bd_OB-fold"/>
</dbReference>
<evidence type="ECO:0000313" key="5">
    <source>
        <dbReference type="Proteomes" id="UP000199636"/>
    </source>
</evidence>
<gene>
    <name evidence="4" type="ORF">SAMN05216272_10266</name>
</gene>
<dbReference type="InterPro" id="IPR011129">
    <property type="entry name" value="CSD"/>
</dbReference>
<keyword evidence="2" id="KW-0963">Cytoplasm</keyword>
<keyword evidence="5" id="KW-1185">Reference proteome</keyword>
<reference evidence="5" key="1">
    <citation type="submission" date="2016-10" db="EMBL/GenBank/DDBJ databases">
        <authorList>
            <person name="Varghese N."/>
            <person name="Submissions S."/>
        </authorList>
    </citation>
    <scope>NUCLEOTIDE SEQUENCE [LARGE SCALE GENOMIC DNA]</scope>
    <source>
        <strain evidence="5">CCM 7469</strain>
    </source>
</reference>
<evidence type="ECO:0000313" key="4">
    <source>
        <dbReference type="EMBL" id="SDH59242.1"/>
    </source>
</evidence>
<dbReference type="PIRSF" id="PIRSF002599">
    <property type="entry name" value="Cold_shock_A"/>
    <property type="match status" value="1"/>
</dbReference>
<dbReference type="PANTHER" id="PTHR11544">
    <property type="entry name" value="COLD SHOCK DOMAIN CONTAINING PROTEINS"/>
    <property type="match status" value="1"/>
</dbReference>
<feature type="domain" description="CSD" evidence="3">
    <location>
        <begin position="4"/>
        <end position="68"/>
    </location>
</feature>
<dbReference type="InterPro" id="IPR012156">
    <property type="entry name" value="Cold_shock_CspA"/>
</dbReference>
<evidence type="ECO:0000259" key="3">
    <source>
        <dbReference type="PROSITE" id="PS51857"/>
    </source>
</evidence>
<protein>
    <submittedName>
        <fullName evidence="4">Cold shock protein (Beta-ribbon, CspA family)</fullName>
    </submittedName>
</protein>
<dbReference type="AlphaFoldDB" id="A0A1G8DNP8"/>
<proteinExistence type="predicted"/>
<dbReference type="SMART" id="SM00357">
    <property type="entry name" value="CSP"/>
    <property type="match status" value="1"/>
</dbReference>
<dbReference type="OrthoDB" id="9810590at2"/>
<evidence type="ECO:0000256" key="1">
    <source>
        <dbReference type="ARBA" id="ARBA00004496"/>
    </source>
</evidence>
<dbReference type="Proteomes" id="UP000199636">
    <property type="component" value="Unassembled WGS sequence"/>
</dbReference>
<dbReference type="PROSITE" id="PS51857">
    <property type="entry name" value="CSD_2"/>
    <property type="match status" value="1"/>
</dbReference>
<dbReference type="GO" id="GO:0003676">
    <property type="term" value="F:nucleic acid binding"/>
    <property type="evidence" value="ECO:0007669"/>
    <property type="project" value="InterPro"/>
</dbReference>
<dbReference type="InterPro" id="IPR002059">
    <property type="entry name" value="CSP_DNA-bd"/>
</dbReference>
<organism evidence="4 5">
    <name type="scientific">Pseudomonas panipatensis</name>
    <dbReference type="NCBI Taxonomy" id="428992"/>
    <lineage>
        <taxon>Bacteria</taxon>
        <taxon>Pseudomonadati</taxon>
        <taxon>Pseudomonadota</taxon>
        <taxon>Gammaproteobacteria</taxon>
        <taxon>Pseudomonadales</taxon>
        <taxon>Pseudomonadaceae</taxon>
        <taxon>Pseudomonas</taxon>
    </lineage>
</organism>
<name>A0A1G8DNP8_9PSED</name>
<dbReference type="Gene3D" id="2.40.50.140">
    <property type="entry name" value="Nucleic acid-binding proteins"/>
    <property type="match status" value="1"/>
</dbReference>
<dbReference type="CDD" id="cd04458">
    <property type="entry name" value="CSP_CDS"/>
    <property type="match status" value="1"/>
</dbReference>
<evidence type="ECO:0000256" key="2">
    <source>
        <dbReference type="ARBA" id="ARBA00022490"/>
    </source>
</evidence>
<dbReference type="RefSeq" id="WP_090261327.1">
    <property type="nucleotide sequence ID" value="NZ_FNDS01000002.1"/>
</dbReference>
<dbReference type="SUPFAM" id="SSF50249">
    <property type="entry name" value="Nucleic acid-binding proteins"/>
    <property type="match status" value="1"/>
</dbReference>
<dbReference type="PRINTS" id="PR00050">
    <property type="entry name" value="COLDSHOCK"/>
</dbReference>
<dbReference type="Pfam" id="PF00313">
    <property type="entry name" value="CSD"/>
    <property type="match status" value="1"/>
</dbReference>
<dbReference type="InterPro" id="IPR050181">
    <property type="entry name" value="Cold_shock_domain"/>
</dbReference>